<dbReference type="OrthoDB" id="194443at2759"/>
<reference evidence="1" key="1">
    <citation type="submission" date="2020-10" db="EMBL/GenBank/DDBJ databases">
        <authorList>
            <person name="Kusch S."/>
        </authorList>
    </citation>
    <scope>NUCLEOTIDE SEQUENCE</scope>
    <source>
        <strain evidence="1">SwB9</strain>
    </source>
</reference>
<dbReference type="Proteomes" id="UP000624404">
    <property type="component" value="Unassembled WGS sequence"/>
</dbReference>
<gene>
    <name evidence="1" type="ORF">SCLTRI_LOCUS1258</name>
</gene>
<proteinExistence type="predicted"/>
<comment type="caution">
    <text evidence="1">The sequence shown here is derived from an EMBL/GenBank/DDBJ whole genome shotgun (WGS) entry which is preliminary data.</text>
</comment>
<sequence>MQWVYQEKFDHVHSEGFDRHESIYEILKCDFEYYTLPQLWVLADKFLILRLQNYTMNIMCRKQTVCKTDMSIMNYSYVYNNTAEDSALRRFVVAQSCWGEDKFHWTRDALDLEKKRYQKRYPKEMLMDMVTVFKASIPVYIREQKQSMEGVSLEDFLVPENPSTAS</sequence>
<evidence type="ECO:0000313" key="1">
    <source>
        <dbReference type="EMBL" id="CAD6441469.1"/>
    </source>
</evidence>
<name>A0A8H2VMI9_9HELO</name>
<dbReference type="EMBL" id="CAJHIA010000006">
    <property type="protein sequence ID" value="CAD6441469.1"/>
    <property type="molecule type" value="Genomic_DNA"/>
</dbReference>
<dbReference type="AlphaFoldDB" id="A0A8H2VMI9"/>
<protein>
    <submittedName>
        <fullName evidence="1">8918fa6f-a8a0-4f37-a1ee-78242bb6795c</fullName>
    </submittedName>
</protein>
<organism evidence="1 2">
    <name type="scientific">Sclerotinia trifoliorum</name>
    <dbReference type="NCBI Taxonomy" id="28548"/>
    <lineage>
        <taxon>Eukaryota</taxon>
        <taxon>Fungi</taxon>
        <taxon>Dikarya</taxon>
        <taxon>Ascomycota</taxon>
        <taxon>Pezizomycotina</taxon>
        <taxon>Leotiomycetes</taxon>
        <taxon>Helotiales</taxon>
        <taxon>Sclerotiniaceae</taxon>
        <taxon>Sclerotinia</taxon>
    </lineage>
</organism>
<evidence type="ECO:0000313" key="2">
    <source>
        <dbReference type="Proteomes" id="UP000624404"/>
    </source>
</evidence>
<accession>A0A8H2VMI9</accession>
<keyword evidence="2" id="KW-1185">Reference proteome</keyword>